<protein>
    <recommendedName>
        <fullName evidence="5">VPLPA-CTERM sorting domain-containing protein</fullName>
    </recommendedName>
</protein>
<keyword evidence="1" id="KW-0472">Membrane</keyword>
<organism evidence="3 4">
    <name type="scientific">Meridianimarinicoccus roseus</name>
    <dbReference type="NCBI Taxonomy" id="2072018"/>
    <lineage>
        <taxon>Bacteria</taxon>
        <taxon>Pseudomonadati</taxon>
        <taxon>Pseudomonadota</taxon>
        <taxon>Alphaproteobacteria</taxon>
        <taxon>Rhodobacterales</taxon>
        <taxon>Paracoccaceae</taxon>
        <taxon>Meridianimarinicoccus</taxon>
    </lineage>
</organism>
<dbReference type="EMBL" id="QGKU01000068">
    <property type="protein sequence ID" value="PWR00836.1"/>
    <property type="molecule type" value="Genomic_DNA"/>
</dbReference>
<dbReference type="OrthoDB" id="7069018at2"/>
<accession>A0A2V2LC50</accession>
<keyword evidence="2" id="KW-0732">Signal</keyword>
<gene>
    <name evidence="3" type="ORF">DKT77_20120</name>
</gene>
<keyword evidence="4" id="KW-1185">Reference proteome</keyword>
<dbReference type="AlphaFoldDB" id="A0A2V2LC50"/>
<keyword evidence="1" id="KW-1133">Transmembrane helix</keyword>
<feature type="chain" id="PRO_5015842495" description="VPLPA-CTERM sorting domain-containing protein" evidence="2">
    <location>
        <begin position="29"/>
        <end position="242"/>
    </location>
</feature>
<proteinExistence type="predicted"/>
<evidence type="ECO:0000313" key="3">
    <source>
        <dbReference type="EMBL" id="PWR00836.1"/>
    </source>
</evidence>
<name>A0A2V2LC50_9RHOB</name>
<feature type="transmembrane region" description="Helical" evidence="1">
    <location>
        <begin position="215"/>
        <end position="236"/>
    </location>
</feature>
<evidence type="ECO:0000256" key="1">
    <source>
        <dbReference type="SAM" id="Phobius"/>
    </source>
</evidence>
<comment type="caution">
    <text evidence="3">The sequence shown here is derived from an EMBL/GenBank/DDBJ whole genome shotgun (WGS) entry which is preliminary data.</text>
</comment>
<keyword evidence="1" id="KW-0812">Transmembrane</keyword>
<evidence type="ECO:0000313" key="4">
    <source>
        <dbReference type="Proteomes" id="UP000245680"/>
    </source>
</evidence>
<evidence type="ECO:0000256" key="2">
    <source>
        <dbReference type="SAM" id="SignalP"/>
    </source>
</evidence>
<feature type="signal peptide" evidence="2">
    <location>
        <begin position="1"/>
        <end position="28"/>
    </location>
</feature>
<sequence>MRTLIAALSLAVASFGAADASTSLSVQATTNIFKASATGGGDGIVPTAVGFSPAAGLVLTFSSITGLTDCCSGTPDMNADGTTGLVFSGNSSVTSSGGISGLTALGRQLFLAGLFVDSSTPPSGTAPTTLAYGGAGLSYELASYSPSLNQTFFIGDGLTGTGSGTVQSFVAPAGADTLYLGFVDAGGFNGGPNFYNDNRGQLDVTFTLAAPSAAIPLPAALPLSLAALGGLGLLGARSRRKG</sequence>
<dbReference type="RefSeq" id="WP_109813422.1">
    <property type="nucleotide sequence ID" value="NZ_QGKU01000068.1"/>
</dbReference>
<dbReference type="Proteomes" id="UP000245680">
    <property type="component" value="Unassembled WGS sequence"/>
</dbReference>
<reference evidence="3 4" key="1">
    <citation type="submission" date="2018-05" db="EMBL/GenBank/DDBJ databases">
        <title>Rhodobacteraceae gen. nov., sp. nov. isolated from sea water.</title>
        <authorList>
            <person name="Ren Y."/>
        </authorList>
    </citation>
    <scope>NUCLEOTIDE SEQUENCE [LARGE SCALE GENOMIC DNA]</scope>
    <source>
        <strain evidence="3 4">TG-679</strain>
    </source>
</reference>
<evidence type="ECO:0008006" key="5">
    <source>
        <dbReference type="Google" id="ProtNLM"/>
    </source>
</evidence>